<evidence type="ECO:0000313" key="10">
    <source>
        <dbReference type="Proteomes" id="UP001174909"/>
    </source>
</evidence>
<feature type="compositionally biased region" description="Acidic residues" evidence="4">
    <location>
        <begin position="489"/>
        <end position="507"/>
    </location>
</feature>
<feature type="short sequence motif" description="FFD box" evidence="2">
    <location>
        <begin position="507"/>
        <end position="523"/>
    </location>
</feature>
<dbReference type="PROSITE" id="PS51513">
    <property type="entry name" value="FFD"/>
    <property type="match status" value="1"/>
</dbReference>
<dbReference type="Proteomes" id="UP001174909">
    <property type="component" value="Unassembled WGS sequence"/>
</dbReference>
<feature type="compositionally biased region" description="Basic and acidic residues" evidence="4">
    <location>
        <begin position="360"/>
        <end position="371"/>
    </location>
</feature>
<feature type="compositionally biased region" description="Polar residues" evidence="4">
    <location>
        <begin position="242"/>
        <end position="253"/>
    </location>
</feature>
<dbReference type="PANTHER" id="PTHR13586:SF0">
    <property type="entry name" value="TRAILER HITCH, ISOFORM H"/>
    <property type="match status" value="1"/>
</dbReference>
<feature type="region of interest" description="Disordered" evidence="4">
    <location>
        <begin position="457"/>
        <end position="654"/>
    </location>
</feature>
<evidence type="ECO:0000256" key="3">
    <source>
        <dbReference type="PROSITE-ProRule" id="PRU00869"/>
    </source>
</evidence>
<keyword evidence="10" id="KW-1185">Reference proteome</keyword>
<feature type="compositionally biased region" description="Basic and acidic residues" evidence="4">
    <location>
        <begin position="589"/>
        <end position="608"/>
    </location>
</feature>
<feature type="compositionally biased region" description="Basic and acidic residues" evidence="4">
    <location>
        <begin position="385"/>
        <end position="400"/>
    </location>
</feature>
<dbReference type="InterPro" id="IPR047575">
    <property type="entry name" value="Sm"/>
</dbReference>
<dbReference type="GO" id="GO:0000932">
    <property type="term" value="C:P-body"/>
    <property type="evidence" value="ECO:0007669"/>
    <property type="project" value="TreeGrafter"/>
</dbReference>
<feature type="compositionally biased region" description="Low complexity" evidence="4">
    <location>
        <begin position="307"/>
        <end position="319"/>
    </location>
</feature>
<reference evidence="9" key="1">
    <citation type="submission" date="2023-03" db="EMBL/GenBank/DDBJ databases">
        <authorList>
            <person name="Steffen K."/>
            <person name="Cardenas P."/>
        </authorList>
    </citation>
    <scope>NUCLEOTIDE SEQUENCE</scope>
</reference>
<feature type="region of interest" description="Disordered" evidence="4">
    <location>
        <begin position="82"/>
        <end position="143"/>
    </location>
</feature>
<dbReference type="GO" id="GO:0034063">
    <property type="term" value="P:stress granule assembly"/>
    <property type="evidence" value="ECO:0007669"/>
    <property type="project" value="TreeGrafter"/>
</dbReference>
<organism evidence="9 10">
    <name type="scientific">Geodia barretti</name>
    <name type="common">Barrett's horny sponge</name>
    <dbReference type="NCBI Taxonomy" id="519541"/>
    <lineage>
        <taxon>Eukaryota</taxon>
        <taxon>Metazoa</taxon>
        <taxon>Porifera</taxon>
        <taxon>Demospongiae</taxon>
        <taxon>Heteroscleromorpha</taxon>
        <taxon>Tetractinellida</taxon>
        <taxon>Astrophorina</taxon>
        <taxon>Geodiidae</taxon>
        <taxon>Geodia</taxon>
    </lineage>
</organism>
<feature type="region of interest" description="Disordered" evidence="4">
    <location>
        <begin position="237"/>
        <end position="434"/>
    </location>
</feature>
<dbReference type="SMART" id="SM01271">
    <property type="entry name" value="LSM14"/>
    <property type="match status" value="1"/>
</dbReference>
<dbReference type="EMBL" id="CASHTH010002325">
    <property type="protein sequence ID" value="CAI8028333.1"/>
    <property type="molecule type" value="Genomic_DNA"/>
</dbReference>
<feature type="compositionally biased region" description="Pro residues" evidence="4">
    <location>
        <begin position="104"/>
        <end position="118"/>
    </location>
</feature>
<comment type="similarity">
    <text evidence="1">Belongs to the LSM14 family.</text>
</comment>
<feature type="domain" description="Sm" evidence="8">
    <location>
        <begin position="1"/>
        <end position="81"/>
    </location>
</feature>
<dbReference type="InterPro" id="IPR010920">
    <property type="entry name" value="LSM_dom_sf"/>
</dbReference>
<feature type="compositionally biased region" description="Basic and acidic residues" evidence="4">
    <location>
        <begin position="624"/>
        <end position="640"/>
    </location>
</feature>
<gene>
    <name evidence="9" type="ORF">GBAR_LOCUS16172</name>
</gene>
<feature type="compositionally biased region" description="Polar residues" evidence="4">
    <location>
        <begin position="324"/>
        <end position="338"/>
    </location>
</feature>
<dbReference type="AlphaFoldDB" id="A0AA35SE53"/>
<name>A0AA35SE53_GEOBA</name>
<evidence type="ECO:0000256" key="1">
    <source>
        <dbReference type="ARBA" id="ARBA00010415"/>
    </source>
</evidence>
<dbReference type="InterPro" id="IPR019050">
    <property type="entry name" value="FDF_dom"/>
</dbReference>
<dbReference type="InterPro" id="IPR025761">
    <property type="entry name" value="FFD_box"/>
</dbReference>
<feature type="short sequence motif" description="TFG box" evidence="3">
    <location>
        <begin position="527"/>
        <end position="547"/>
    </location>
</feature>
<feature type="domain" description="DFDF" evidence="5">
    <location>
        <begin position="423"/>
        <end position="459"/>
    </location>
</feature>
<evidence type="ECO:0000259" key="8">
    <source>
        <dbReference type="PROSITE" id="PS52002"/>
    </source>
</evidence>
<dbReference type="PROSITE" id="PS51512">
    <property type="entry name" value="DFDF"/>
    <property type="match status" value="1"/>
</dbReference>
<comment type="caution">
    <text evidence="9">The sequence shown here is derived from an EMBL/GenBank/DDBJ whole genome shotgun (WGS) entry which is preliminary data.</text>
</comment>
<feature type="compositionally biased region" description="Basic residues" evidence="4">
    <location>
        <begin position="552"/>
        <end position="566"/>
    </location>
</feature>
<proteinExistence type="inferred from homology"/>
<dbReference type="PANTHER" id="PTHR13586">
    <property type="entry name" value="SCD6 PROTEIN-RELATED"/>
    <property type="match status" value="1"/>
</dbReference>
<dbReference type="Gene3D" id="2.30.30.100">
    <property type="match status" value="1"/>
</dbReference>
<dbReference type="CDD" id="cd01736">
    <property type="entry name" value="LSm14_N"/>
    <property type="match status" value="1"/>
</dbReference>
<evidence type="ECO:0000313" key="9">
    <source>
        <dbReference type="EMBL" id="CAI8028333.1"/>
    </source>
</evidence>
<evidence type="ECO:0000259" key="7">
    <source>
        <dbReference type="PROSITE" id="PS51536"/>
    </source>
</evidence>
<evidence type="ECO:0000256" key="2">
    <source>
        <dbReference type="PROSITE-ProRule" id="PRU00846"/>
    </source>
</evidence>
<protein>
    <submittedName>
        <fullName evidence="9">Protein LSM14 homolog A</fullName>
    </submittedName>
</protein>
<dbReference type="InterPro" id="IPR025768">
    <property type="entry name" value="TFG_box"/>
</dbReference>
<dbReference type="GO" id="GO:0033962">
    <property type="term" value="P:P-body assembly"/>
    <property type="evidence" value="ECO:0007669"/>
    <property type="project" value="TreeGrafter"/>
</dbReference>
<evidence type="ECO:0000259" key="6">
    <source>
        <dbReference type="PROSITE" id="PS51513"/>
    </source>
</evidence>
<dbReference type="SMART" id="SM01199">
    <property type="entry name" value="FDF"/>
    <property type="match status" value="1"/>
</dbReference>
<feature type="domain" description="TFG box profile" evidence="7">
    <location>
        <begin position="527"/>
        <end position="547"/>
    </location>
</feature>
<dbReference type="PROSITE" id="PS52002">
    <property type="entry name" value="SM"/>
    <property type="match status" value="1"/>
</dbReference>
<feature type="compositionally biased region" description="Low complexity" evidence="4">
    <location>
        <begin position="254"/>
        <end position="280"/>
    </location>
</feature>
<dbReference type="SUPFAM" id="SSF50182">
    <property type="entry name" value="Sm-like ribonucleoproteins"/>
    <property type="match status" value="1"/>
</dbReference>
<feature type="domain" description="FFD box profile" evidence="6">
    <location>
        <begin position="507"/>
        <end position="523"/>
    </location>
</feature>
<dbReference type="InterPro" id="IPR025609">
    <property type="entry name" value="Lsm14-like_N"/>
</dbReference>
<dbReference type="InterPro" id="IPR025762">
    <property type="entry name" value="DFDF"/>
</dbReference>
<dbReference type="Pfam" id="PF12701">
    <property type="entry name" value="LSM14"/>
    <property type="match status" value="1"/>
</dbReference>
<sequence>MSAKTPYIGSKISLISKAEIRYEGVLYAVDTKEATVTLAKVRSYGTEGRQVPKPIPPRTETYEFIIFRGSDIKDLHVSEIQAKTEQQDPAPQDPAILSATSQAPVPPPATNEPTPPSSSAPSSSQPLFVPQSQHPTYSQFPPAPSGFPPFNIPYFKPAMMMGAGGPAGVQRPPHIPPIPTPQHPLHPLPLSSHQPFPPFMPGQVPIPLSHKSPFVPPNLPSSFAPLISTIMRPSPGVIAEGKSQSPVASSTPQTTTGLATDTHTTSGDSTTPAQTTPQAASESESPLARMNHVSPPSQVTQAPPPSSLSHLPPSLDSAPPSAPGQGTSHTTTTAGNVNQQHQPTTTLQTHGGGGGDEEKESLLKQGRDSGDKAPLISEPPPQTTAERRNSAGTRGRDRSRGRGGRRNFRAGPHSWSRGGGPPNQHEPTYRYENDFDFESANAQFDKQVLEEEFKKLRVGKSKSAAAESGTPSATPTTGRSVSEDVGGVVEEEEVEEGEVIDEPEPEEFYDKTKSFFDSISCENPGGSRYTNRNEERELNTETFGVSSVNSLRRGRGRWRGGGRGRGRGGYVRRDYYYGRGGGSRGGRGGRREDGRDGGSRDTREDRPPRRGGGYYRSAGGWYRGGEKRGRGRSERGRRGSVDQPAAKPTAAGDQ</sequence>
<evidence type="ECO:0000256" key="4">
    <source>
        <dbReference type="SAM" id="MobiDB-lite"/>
    </source>
</evidence>
<evidence type="ECO:0000259" key="5">
    <source>
        <dbReference type="PROSITE" id="PS51512"/>
    </source>
</evidence>
<feature type="compositionally biased region" description="Low complexity" evidence="4">
    <location>
        <begin position="339"/>
        <end position="349"/>
    </location>
</feature>
<dbReference type="GO" id="GO:0003729">
    <property type="term" value="F:mRNA binding"/>
    <property type="evidence" value="ECO:0007669"/>
    <property type="project" value="TreeGrafter"/>
</dbReference>
<feature type="compositionally biased region" description="Polar residues" evidence="4">
    <location>
        <begin position="130"/>
        <end position="139"/>
    </location>
</feature>
<accession>A0AA35SE53</accession>
<feature type="compositionally biased region" description="Polar residues" evidence="4">
    <location>
        <begin position="469"/>
        <end position="479"/>
    </location>
</feature>
<dbReference type="PROSITE" id="PS51536">
    <property type="entry name" value="TFG"/>
    <property type="match status" value="1"/>
</dbReference>